<keyword evidence="2" id="KW-1185">Reference proteome</keyword>
<dbReference type="AlphaFoldDB" id="E9HR43"/>
<dbReference type="Proteomes" id="UP000000305">
    <property type="component" value="Unassembled WGS sequence"/>
</dbReference>
<reference evidence="1 2" key="1">
    <citation type="journal article" date="2011" name="Science">
        <title>The ecoresponsive genome of Daphnia pulex.</title>
        <authorList>
            <person name="Colbourne J.K."/>
            <person name="Pfrender M.E."/>
            <person name="Gilbert D."/>
            <person name="Thomas W.K."/>
            <person name="Tucker A."/>
            <person name="Oakley T.H."/>
            <person name="Tokishita S."/>
            <person name="Aerts A."/>
            <person name="Arnold G.J."/>
            <person name="Basu M.K."/>
            <person name="Bauer D.J."/>
            <person name="Caceres C.E."/>
            <person name="Carmel L."/>
            <person name="Casola C."/>
            <person name="Choi J.H."/>
            <person name="Detter J.C."/>
            <person name="Dong Q."/>
            <person name="Dusheyko S."/>
            <person name="Eads B.D."/>
            <person name="Frohlich T."/>
            <person name="Geiler-Samerotte K.A."/>
            <person name="Gerlach D."/>
            <person name="Hatcher P."/>
            <person name="Jogdeo S."/>
            <person name="Krijgsveld J."/>
            <person name="Kriventseva E.V."/>
            <person name="Kultz D."/>
            <person name="Laforsch C."/>
            <person name="Lindquist E."/>
            <person name="Lopez J."/>
            <person name="Manak J.R."/>
            <person name="Muller J."/>
            <person name="Pangilinan J."/>
            <person name="Patwardhan R.P."/>
            <person name="Pitluck S."/>
            <person name="Pritham E.J."/>
            <person name="Rechtsteiner A."/>
            <person name="Rho M."/>
            <person name="Rogozin I.B."/>
            <person name="Sakarya O."/>
            <person name="Salamov A."/>
            <person name="Schaack S."/>
            <person name="Shapiro H."/>
            <person name="Shiga Y."/>
            <person name="Skalitzky C."/>
            <person name="Smith Z."/>
            <person name="Souvorov A."/>
            <person name="Sung W."/>
            <person name="Tang Z."/>
            <person name="Tsuchiya D."/>
            <person name="Tu H."/>
            <person name="Vos H."/>
            <person name="Wang M."/>
            <person name="Wolf Y.I."/>
            <person name="Yamagata H."/>
            <person name="Yamada T."/>
            <person name="Ye Y."/>
            <person name="Shaw J.R."/>
            <person name="Andrews J."/>
            <person name="Crease T.J."/>
            <person name="Tang H."/>
            <person name="Lucas S.M."/>
            <person name="Robertson H.M."/>
            <person name="Bork P."/>
            <person name="Koonin E.V."/>
            <person name="Zdobnov E.M."/>
            <person name="Grigoriev I.V."/>
            <person name="Lynch M."/>
            <person name="Boore J.L."/>
        </authorList>
    </citation>
    <scope>NUCLEOTIDE SEQUENCE [LARGE SCALE GENOMIC DNA]</scope>
</reference>
<evidence type="ECO:0000313" key="2">
    <source>
        <dbReference type="Proteomes" id="UP000000305"/>
    </source>
</evidence>
<protein>
    <submittedName>
        <fullName evidence="1">Uncharacterized protein</fullName>
    </submittedName>
</protein>
<evidence type="ECO:0000313" key="1">
    <source>
        <dbReference type="EMBL" id="EFX65768.1"/>
    </source>
</evidence>
<gene>
    <name evidence="1" type="ORF">DAPPUDRAFT_332852</name>
</gene>
<dbReference type="EMBL" id="GL732731">
    <property type="protein sequence ID" value="EFX65768.1"/>
    <property type="molecule type" value="Genomic_DNA"/>
</dbReference>
<dbReference type="InParanoid" id="E9HR43"/>
<proteinExistence type="predicted"/>
<dbReference type="HOGENOM" id="CLU_3089332_0_0_1"/>
<sequence>MEIWITFVIFKLENLTTTNSFVRFIKPGEVCTSWLQSNVRMDSLQSSSERCD</sequence>
<organism evidence="1 2">
    <name type="scientific">Daphnia pulex</name>
    <name type="common">Water flea</name>
    <dbReference type="NCBI Taxonomy" id="6669"/>
    <lineage>
        <taxon>Eukaryota</taxon>
        <taxon>Metazoa</taxon>
        <taxon>Ecdysozoa</taxon>
        <taxon>Arthropoda</taxon>
        <taxon>Crustacea</taxon>
        <taxon>Branchiopoda</taxon>
        <taxon>Diplostraca</taxon>
        <taxon>Cladocera</taxon>
        <taxon>Anomopoda</taxon>
        <taxon>Daphniidae</taxon>
        <taxon>Daphnia</taxon>
    </lineage>
</organism>
<accession>E9HR43</accession>
<name>E9HR43_DAPPU</name>
<dbReference type="KEGG" id="dpx:DAPPUDRAFT_332852"/>